<gene>
    <name evidence="2" type="ORF">MNOR_LOCUS32283</name>
</gene>
<dbReference type="AlphaFoldDB" id="A0AAV2S4Y9"/>
<feature type="domain" description="WAP" evidence="1">
    <location>
        <begin position="58"/>
        <end position="111"/>
    </location>
</feature>
<evidence type="ECO:0000313" key="2">
    <source>
        <dbReference type="EMBL" id="CAL4159464.1"/>
    </source>
</evidence>
<dbReference type="GO" id="GO:0005576">
    <property type="term" value="C:extracellular region"/>
    <property type="evidence" value="ECO:0007669"/>
    <property type="project" value="InterPro"/>
</dbReference>
<organism evidence="2 3">
    <name type="scientific">Meganyctiphanes norvegica</name>
    <name type="common">Northern krill</name>
    <name type="synonym">Thysanopoda norvegica</name>
    <dbReference type="NCBI Taxonomy" id="48144"/>
    <lineage>
        <taxon>Eukaryota</taxon>
        <taxon>Metazoa</taxon>
        <taxon>Ecdysozoa</taxon>
        <taxon>Arthropoda</taxon>
        <taxon>Crustacea</taxon>
        <taxon>Multicrustacea</taxon>
        <taxon>Malacostraca</taxon>
        <taxon>Eumalacostraca</taxon>
        <taxon>Eucarida</taxon>
        <taxon>Euphausiacea</taxon>
        <taxon>Euphausiidae</taxon>
        <taxon>Meganyctiphanes</taxon>
    </lineage>
</organism>
<keyword evidence="3" id="KW-1185">Reference proteome</keyword>
<evidence type="ECO:0000259" key="1">
    <source>
        <dbReference type="PROSITE" id="PS51390"/>
    </source>
</evidence>
<dbReference type="PROSITE" id="PS51390">
    <property type="entry name" value="WAP"/>
    <property type="match status" value="1"/>
</dbReference>
<dbReference type="InterPro" id="IPR008197">
    <property type="entry name" value="WAP_dom"/>
</dbReference>
<reference evidence="2 3" key="1">
    <citation type="submission" date="2024-05" db="EMBL/GenBank/DDBJ databases">
        <authorList>
            <person name="Wallberg A."/>
        </authorList>
    </citation>
    <scope>NUCLEOTIDE SEQUENCE [LARGE SCALE GENOMIC DNA]</scope>
</reference>
<name>A0AAV2S4Y9_MEGNR</name>
<comment type="caution">
    <text evidence="2">The sequence shown here is derived from an EMBL/GenBank/DDBJ whole genome shotgun (WGS) entry which is preliminary data.</text>
</comment>
<dbReference type="Proteomes" id="UP001497623">
    <property type="component" value="Unassembled WGS sequence"/>
</dbReference>
<dbReference type="Pfam" id="PF00095">
    <property type="entry name" value="WAP"/>
    <property type="match status" value="1"/>
</dbReference>
<sequence>NQFGNHHHGGGLIGGLAGGGSLGGYGGSTGSSSCRRWCRTPQGQAYCCEEANQPLQAAVLKQGYCPPVRPQCPPTRGFLPPRQCSSDGGCAGYDKCCFDVCLQHHTCKPPINNGYGRR</sequence>
<dbReference type="GO" id="GO:0030414">
    <property type="term" value="F:peptidase inhibitor activity"/>
    <property type="evidence" value="ECO:0007669"/>
    <property type="project" value="InterPro"/>
</dbReference>
<dbReference type="SMART" id="SM00217">
    <property type="entry name" value="WAP"/>
    <property type="match status" value="1"/>
</dbReference>
<proteinExistence type="predicted"/>
<evidence type="ECO:0000313" key="3">
    <source>
        <dbReference type="Proteomes" id="UP001497623"/>
    </source>
</evidence>
<dbReference type="EMBL" id="CAXKWB010043543">
    <property type="protein sequence ID" value="CAL4159464.1"/>
    <property type="molecule type" value="Genomic_DNA"/>
</dbReference>
<accession>A0AAV2S4Y9</accession>
<dbReference type="Gene3D" id="4.10.75.10">
    <property type="entry name" value="Elafin-like"/>
    <property type="match status" value="1"/>
</dbReference>
<dbReference type="SUPFAM" id="SSF57256">
    <property type="entry name" value="Elafin-like"/>
    <property type="match status" value="1"/>
</dbReference>
<protein>
    <recommendedName>
        <fullName evidence="1">WAP domain-containing protein</fullName>
    </recommendedName>
</protein>
<dbReference type="InterPro" id="IPR036645">
    <property type="entry name" value="Elafin-like_sf"/>
</dbReference>
<feature type="non-terminal residue" evidence="2">
    <location>
        <position position="1"/>
    </location>
</feature>